<dbReference type="SUPFAM" id="SSF55021">
    <property type="entry name" value="ACT-like"/>
    <property type="match status" value="2"/>
</dbReference>
<evidence type="ECO:0000259" key="1">
    <source>
        <dbReference type="Pfam" id="PF19571"/>
    </source>
</evidence>
<protein>
    <recommendedName>
        <fullName evidence="1">ACT domain-containing protein</fullName>
    </recommendedName>
</protein>
<dbReference type="CDD" id="cd04882">
    <property type="entry name" value="ACT_Bt0572_2"/>
    <property type="match status" value="1"/>
</dbReference>
<dbReference type="InterPro" id="IPR045865">
    <property type="entry name" value="ACT-like_dom_sf"/>
</dbReference>
<name>A0A644V1T0_9ZZZZ</name>
<feature type="domain" description="ACT" evidence="1">
    <location>
        <begin position="1"/>
        <end position="139"/>
    </location>
</feature>
<gene>
    <name evidence="2" type="ORF">SDC9_30941</name>
</gene>
<dbReference type="PANTHER" id="PTHR40099:SF1">
    <property type="entry name" value="ACETOLACTATE SYNTHASE, SMALL SUBUNIT"/>
    <property type="match status" value="1"/>
</dbReference>
<dbReference type="AlphaFoldDB" id="A0A644V1T0"/>
<organism evidence="2">
    <name type="scientific">bioreactor metagenome</name>
    <dbReference type="NCBI Taxonomy" id="1076179"/>
    <lineage>
        <taxon>unclassified sequences</taxon>
        <taxon>metagenomes</taxon>
        <taxon>ecological metagenomes</taxon>
    </lineage>
</organism>
<dbReference type="InterPro" id="IPR045739">
    <property type="entry name" value="ACT_dom_pair"/>
</dbReference>
<dbReference type="PANTHER" id="PTHR40099">
    <property type="entry name" value="ACETOLACTATE SYNTHASE, SMALL SUBUNIT"/>
    <property type="match status" value="1"/>
</dbReference>
<dbReference type="CDD" id="cd04908">
    <property type="entry name" value="ACT_Bt0572_1"/>
    <property type="match status" value="1"/>
</dbReference>
<dbReference type="Pfam" id="PF19571">
    <property type="entry name" value="ACT_8"/>
    <property type="match status" value="1"/>
</dbReference>
<evidence type="ECO:0000313" key="2">
    <source>
        <dbReference type="EMBL" id="MPL84975.1"/>
    </source>
</evidence>
<dbReference type="Gene3D" id="3.30.2130.10">
    <property type="entry name" value="VC0802-like"/>
    <property type="match status" value="1"/>
</dbReference>
<dbReference type="EMBL" id="VSSQ01000198">
    <property type="protein sequence ID" value="MPL84975.1"/>
    <property type="molecule type" value="Genomic_DNA"/>
</dbReference>
<comment type="caution">
    <text evidence="2">The sequence shown here is derived from an EMBL/GenBank/DDBJ whole genome shotgun (WGS) entry which is preliminary data.</text>
</comment>
<accession>A0A644V1T0</accession>
<reference evidence="2" key="1">
    <citation type="submission" date="2019-08" db="EMBL/GenBank/DDBJ databases">
        <authorList>
            <person name="Kucharzyk K."/>
            <person name="Murdoch R.W."/>
            <person name="Higgins S."/>
            <person name="Loffler F."/>
        </authorList>
    </citation>
    <scope>NUCLEOTIDE SEQUENCE</scope>
</reference>
<proteinExistence type="predicted"/>
<sequence>MIIKQLSVFLENKTGRLTEMTKILSENNINISAFSIADTADFGIVRCIVSKPDEAIKALKEKHFSVNITDVVCMIVPHEPGGLHKALKILSDNNVPVEYMYAFAFDNAASVVIRSESNEEVIRVLQANQMKLVKASDIYQI</sequence>